<keyword evidence="1" id="KW-0812">Transmembrane</keyword>
<dbReference type="PROSITE" id="PS50275">
    <property type="entry name" value="SAC"/>
    <property type="match status" value="1"/>
</dbReference>
<dbReference type="Proteomes" id="UP000319731">
    <property type="component" value="Unassembled WGS sequence"/>
</dbReference>
<dbReference type="PANTHER" id="PTHR45662:SF2">
    <property type="entry name" value="PHOSPHATIDYLINOSITOL-3-PHOSPHATASE SAC1"/>
    <property type="match status" value="1"/>
</dbReference>
<dbReference type="InterPro" id="IPR002013">
    <property type="entry name" value="SAC_dom"/>
</dbReference>
<dbReference type="RefSeq" id="XP_031025278.1">
    <property type="nucleotide sequence ID" value="XM_031168719.1"/>
</dbReference>
<evidence type="ECO:0000313" key="4">
    <source>
        <dbReference type="Proteomes" id="UP000319731"/>
    </source>
</evidence>
<proteinExistence type="predicted"/>
<comment type="caution">
    <text evidence="3">The sequence shown here is derived from an EMBL/GenBank/DDBJ whole genome shotgun (WGS) entry which is preliminary data.</text>
</comment>
<keyword evidence="4" id="KW-1185">Reference proteome</keyword>
<feature type="transmembrane region" description="Helical" evidence="1">
    <location>
        <begin position="689"/>
        <end position="714"/>
    </location>
</feature>
<dbReference type="STRING" id="1806994.A0A507C5A3"/>
<gene>
    <name evidence="3" type="ORF">SmJEL517_g02791</name>
</gene>
<dbReference type="GO" id="GO:0046856">
    <property type="term" value="P:phosphatidylinositol dephosphorylation"/>
    <property type="evidence" value="ECO:0007669"/>
    <property type="project" value="TreeGrafter"/>
</dbReference>
<keyword evidence="1" id="KW-0472">Membrane</keyword>
<keyword evidence="1" id="KW-1133">Transmembrane helix</keyword>
<dbReference type="EMBL" id="QEAO01000013">
    <property type="protein sequence ID" value="TPX34558.1"/>
    <property type="molecule type" value="Genomic_DNA"/>
</dbReference>
<protein>
    <recommendedName>
        <fullName evidence="2">SAC domain-containing protein</fullName>
    </recommendedName>
</protein>
<evidence type="ECO:0000256" key="1">
    <source>
        <dbReference type="SAM" id="Phobius"/>
    </source>
</evidence>
<accession>A0A507C5A3</accession>
<organism evidence="3 4">
    <name type="scientific">Synchytrium microbalum</name>
    <dbReference type="NCBI Taxonomy" id="1806994"/>
    <lineage>
        <taxon>Eukaryota</taxon>
        <taxon>Fungi</taxon>
        <taxon>Fungi incertae sedis</taxon>
        <taxon>Chytridiomycota</taxon>
        <taxon>Chytridiomycota incertae sedis</taxon>
        <taxon>Chytridiomycetes</taxon>
        <taxon>Synchytriales</taxon>
        <taxon>Synchytriaceae</taxon>
        <taxon>Synchytrium</taxon>
    </lineage>
</organism>
<feature type="domain" description="SAC" evidence="2">
    <location>
        <begin position="148"/>
        <end position="529"/>
    </location>
</feature>
<evidence type="ECO:0000313" key="3">
    <source>
        <dbReference type="EMBL" id="TPX34558.1"/>
    </source>
</evidence>
<dbReference type="GO" id="GO:0005783">
    <property type="term" value="C:endoplasmic reticulum"/>
    <property type="evidence" value="ECO:0007669"/>
    <property type="project" value="TreeGrafter"/>
</dbReference>
<dbReference type="GO" id="GO:0043812">
    <property type="term" value="F:phosphatidylinositol-4-phosphate phosphatase activity"/>
    <property type="evidence" value="ECO:0007669"/>
    <property type="project" value="TreeGrafter"/>
</dbReference>
<dbReference type="OrthoDB" id="405996at2759"/>
<name>A0A507C5A3_9FUNG</name>
<reference evidence="3 4" key="1">
    <citation type="journal article" date="2019" name="Sci. Rep.">
        <title>Comparative genomics of chytrid fungi reveal insights into the obligate biotrophic and pathogenic lifestyle of Synchytrium endobioticum.</title>
        <authorList>
            <person name="van de Vossenberg B.T.L.H."/>
            <person name="Warris S."/>
            <person name="Nguyen H.D.T."/>
            <person name="van Gent-Pelzer M.P.E."/>
            <person name="Joly D.L."/>
            <person name="van de Geest H.C."/>
            <person name="Bonants P.J.M."/>
            <person name="Smith D.S."/>
            <person name="Levesque C.A."/>
            <person name="van der Lee T.A.J."/>
        </authorList>
    </citation>
    <scope>NUCLEOTIDE SEQUENCE [LARGE SCALE GENOMIC DNA]</scope>
    <source>
        <strain evidence="3 4">JEL517</strain>
    </source>
</reference>
<dbReference type="Pfam" id="PF02383">
    <property type="entry name" value="Syja_N"/>
    <property type="match status" value="1"/>
</dbReference>
<dbReference type="AlphaFoldDB" id="A0A507C5A3"/>
<dbReference type="GeneID" id="42004016"/>
<dbReference type="PANTHER" id="PTHR45662">
    <property type="entry name" value="PHOSPHATIDYLINOSITIDE PHOSPHATASE SAC1"/>
    <property type="match status" value="1"/>
</dbReference>
<evidence type="ECO:0000259" key="2">
    <source>
        <dbReference type="PROSITE" id="PS50275"/>
    </source>
</evidence>
<sequence length="744" mass="82383">MASGSSHTRDAFRIFRTSEGRLLIERPLRVTKNQAEATQFLVFDTDGSASVRARRDVYPTDTGAIASISEAFGIVGVLNLAFASYLLVISARSLAATLQSHKVYRIIAGNILVIGKGPINTLDKYQPPQSAPEDLAKFLADQEVLQDISQLLNCGHLYYSSSYDITHSLQHNYLSTNKKAVNTIIDDRYWFNKHLQSPLLASSSTSDYSPWVLKVMCGFAGTVDIKVPSTATAPVSGKQNSRLFQSYTITLLSRLSTRRVGTRYVRRGLDLDGNAANSVESEQITFPADFINDKMIASYVQTRGSKPGLWSQELDLSYRPEIRMVHIEKPPAAESIQRHFEDLKKQYVGEQTIGGGVNSGKVLMLNLLDDRGFEARLTKAYEEAVGMYGDEKKFVYEGFPVNRYCRGMNYKNMDLLVDRVKSDVAGMGAFVAEGDVPSLASGGSLRIIKLQTGITRVSCLDSLDRTNLTLTILARHILASQLYSILESPSTASSKDPPLYIREAITISIRDITNMWADSGDAASLVYAGTRALRADVTRTGKRQKIKGSLDDGLNAVTRYYLNNFVDGRRQDALDLWTGRANSEDVAEYATTHVSQQVQRLAHPFFIKSGPGAWMPNILSDFLEPLLQASQEYSQTLNQRGNALSLSAWRKPHFAPDDELSRKPLSYPAFMVTVLKLYAPARIQSAFDFMIAIVVFLLVATISRVFAIPGILIADKSRFSREYKKIRELGATPSTVSVASSSKK</sequence>